<proteinExistence type="predicted"/>
<dbReference type="SUPFAM" id="SSF49785">
    <property type="entry name" value="Galactose-binding domain-like"/>
    <property type="match status" value="1"/>
</dbReference>
<evidence type="ECO:0000259" key="2">
    <source>
        <dbReference type="Pfam" id="PF00754"/>
    </source>
</evidence>
<dbReference type="Gene3D" id="2.60.120.260">
    <property type="entry name" value="Galactose-binding domain-like"/>
    <property type="match status" value="1"/>
</dbReference>
<accession>A0A919GK51</accession>
<dbReference type="Proteomes" id="UP000603227">
    <property type="component" value="Unassembled WGS sequence"/>
</dbReference>
<protein>
    <recommendedName>
        <fullName evidence="2">F5/8 type C domain-containing protein</fullName>
    </recommendedName>
</protein>
<name>A0A919GK51_9ACTN</name>
<evidence type="ECO:0000256" key="1">
    <source>
        <dbReference type="SAM" id="MobiDB-lite"/>
    </source>
</evidence>
<dbReference type="InterPro" id="IPR008979">
    <property type="entry name" value="Galactose-bd-like_sf"/>
</dbReference>
<reference evidence="3" key="2">
    <citation type="submission" date="2020-09" db="EMBL/GenBank/DDBJ databases">
        <authorList>
            <person name="Sun Q."/>
            <person name="Zhou Y."/>
        </authorList>
    </citation>
    <scope>NUCLEOTIDE SEQUENCE</scope>
    <source>
        <strain evidence="3">CGMCC 4.7403</strain>
    </source>
</reference>
<sequence length="224" mass="24349">MNAALRDLARWVRPEATGRPRTITPVERGPRTLAPYPASQIARSPWPEQPRTPQAQKPTITRSCQTVLVHAPRRAADNPFADASYSGRPDTLPAAMLDGDPATGWSNGFLKAATALLPAFSGPRPEDWVSVDWGRPGTVDRVEVSFTVDAGHTLPETVEVEVWDGKRYVPAEGAKIDWATASDTPTVITFAPVRGTRVRLTMTSRHPGEARGAVRISRLDVLAV</sequence>
<feature type="domain" description="F5/8 type C" evidence="2">
    <location>
        <begin position="83"/>
        <end position="209"/>
    </location>
</feature>
<feature type="region of interest" description="Disordered" evidence="1">
    <location>
        <begin position="40"/>
        <end position="62"/>
    </location>
</feature>
<dbReference type="AlphaFoldDB" id="A0A919GK51"/>
<feature type="compositionally biased region" description="Polar residues" evidence="1">
    <location>
        <begin position="51"/>
        <end position="62"/>
    </location>
</feature>
<dbReference type="EMBL" id="BNAT01000005">
    <property type="protein sequence ID" value="GHH85694.1"/>
    <property type="molecule type" value="Genomic_DNA"/>
</dbReference>
<organism evidence="3 4">
    <name type="scientific">Streptomyces capitiformicae</name>
    <dbReference type="NCBI Taxonomy" id="2014920"/>
    <lineage>
        <taxon>Bacteria</taxon>
        <taxon>Bacillati</taxon>
        <taxon>Actinomycetota</taxon>
        <taxon>Actinomycetes</taxon>
        <taxon>Kitasatosporales</taxon>
        <taxon>Streptomycetaceae</taxon>
        <taxon>Streptomyces</taxon>
    </lineage>
</organism>
<comment type="caution">
    <text evidence="3">The sequence shown here is derived from an EMBL/GenBank/DDBJ whole genome shotgun (WGS) entry which is preliminary data.</text>
</comment>
<reference evidence="3" key="1">
    <citation type="journal article" date="2014" name="Int. J. Syst. Evol. Microbiol.">
        <title>Complete genome sequence of Corynebacterium casei LMG S-19264T (=DSM 44701T), isolated from a smear-ripened cheese.</title>
        <authorList>
            <consortium name="US DOE Joint Genome Institute (JGI-PGF)"/>
            <person name="Walter F."/>
            <person name="Albersmeier A."/>
            <person name="Kalinowski J."/>
            <person name="Ruckert C."/>
        </authorList>
    </citation>
    <scope>NUCLEOTIDE SEQUENCE</scope>
    <source>
        <strain evidence="3">CGMCC 4.7403</strain>
    </source>
</reference>
<dbReference type="Pfam" id="PF00754">
    <property type="entry name" value="F5_F8_type_C"/>
    <property type="match status" value="1"/>
</dbReference>
<keyword evidence="4" id="KW-1185">Reference proteome</keyword>
<gene>
    <name evidence="3" type="ORF">GCM10017771_19700</name>
</gene>
<dbReference type="InterPro" id="IPR000421">
    <property type="entry name" value="FA58C"/>
</dbReference>
<evidence type="ECO:0000313" key="3">
    <source>
        <dbReference type="EMBL" id="GHH85694.1"/>
    </source>
</evidence>
<evidence type="ECO:0000313" key="4">
    <source>
        <dbReference type="Proteomes" id="UP000603227"/>
    </source>
</evidence>